<sequence length="568" mass="63905">MYLFMLFFFTLPLVPAAVFVNTSHQLEGILCNKTKILTGDLSLHLDTRITHQIRSNGVFCPVNMNHYSLTITSDSNDSFAVISCIPSDKYWTRGFAFYGTNGSLTMRGLHFTHCGTNLTTLDSNIINSTTSSIYFTKHHAAVLVFTDIANVTVSNVTIMKYSGFAIIAVNLPYAVFDYFKVSYSYSQKTDFGIGRGLLLLFFNRIARETVDASTQYQINISNSTFHKNSFKYLYNYTRYPCAAIKHRKLSNMPVVNGAALTILFTQNDTAPAIVRILNSNFTLNNEYFAGAMLIFTFNSSIDSKTIIDGSYFEHNFVLDACNGGAISATFFFGKRILTKQHRPLVITNSKFNSNGFGDGTTWMSGAIEMTVYKDVNDSERQHLVAISFRNLHFELNTSPNFGACLTVVSQTFPSESSKYLAIFFDSIVAYNNPNLNVKEMNKKFNPASLFHFENIFNVFITGTVTEPGNFSHNYGSVFELLRSQAVLKGHLLFNANIANRGAAFLLMESVLYLKKRLRANFTNNAVQFLGGAIYAVMNEDFKMGKCTFQYSCTSWELYILTKPLWLLL</sequence>
<dbReference type="EnsemblMetazoa" id="Aqu2.1.34289_001">
    <property type="protein sequence ID" value="Aqu2.1.34289_001"/>
    <property type="gene ID" value="Aqu2.1.34289"/>
</dbReference>
<keyword evidence="1" id="KW-0732">Signal</keyword>
<feature type="signal peptide" evidence="1">
    <location>
        <begin position="1"/>
        <end position="16"/>
    </location>
</feature>
<proteinExistence type="predicted"/>
<organism evidence="2">
    <name type="scientific">Amphimedon queenslandica</name>
    <name type="common">Sponge</name>
    <dbReference type="NCBI Taxonomy" id="400682"/>
    <lineage>
        <taxon>Eukaryota</taxon>
        <taxon>Metazoa</taxon>
        <taxon>Porifera</taxon>
        <taxon>Demospongiae</taxon>
        <taxon>Heteroscleromorpha</taxon>
        <taxon>Haplosclerida</taxon>
        <taxon>Niphatidae</taxon>
        <taxon>Amphimedon</taxon>
    </lineage>
</organism>
<feature type="chain" id="PRO_5013321922" evidence="1">
    <location>
        <begin position="17"/>
        <end position="568"/>
    </location>
</feature>
<name>A0A1X7V3B6_AMPQE</name>
<evidence type="ECO:0000313" key="2">
    <source>
        <dbReference type="EnsemblMetazoa" id="Aqu2.1.34289_001"/>
    </source>
</evidence>
<dbReference type="OrthoDB" id="5989148at2759"/>
<dbReference type="AlphaFoldDB" id="A0A1X7V3B6"/>
<reference evidence="2" key="1">
    <citation type="submission" date="2017-05" db="UniProtKB">
        <authorList>
            <consortium name="EnsemblMetazoa"/>
        </authorList>
    </citation>
    <scope>IDENTIFICATION</scope>
</reference>
<evidence type="ECO:0000256" key="1">
    <source>
        <dbReference type="SAM" id="SignalP"/>
    </source>
</evidence>
<accession>A0A1X7V3B6</accession>
<protein>
    <submittedName>
        <fullName evidence="2">Uncharacterized protein</fullName>
    </submittedName>
</protein>
<dbReference type="InParanoid" id="A0A1X7V3B6"/>